<dbReference type="SUPFAM" id="SSF64518">
    <property type="entry name" value="Phase 1 flagellin"/>
    <property type="match status" value="1"/>
</dbReference>
<dbReference type="Gene3D" id="6.10.10.10">
    <property type="entry name" value="Flagellar export chaperone, C-terminal domain"/>
    <property type="match status" value="1"/>
</dbReference>
<keyword evidence="2 3" id="KW-0975">Bacterial flagellum</keyword>
<evidence type="ECO:0000313" key="6">
    <source>
        <dbReference type="EMBL" id="NUZ05323.1"/>
    </source>
</evidence>
<gene>
    <name evidence="6" type="ORF">HQN59_06065</name>
</gene>
<dbReference type="Pfam" id="PF00700">
    <property type="entry name" value="Flagellin_C"/>
    <property type="match status" value="1"/>
</dbReference>
<dbReference type="GO" id="GO:0009288">
    <property type="term" value="C:bacterial-type flagellum"/>
    <property type="evidence" value="ECO:0007669"/>
    <property type="project" value="UniProtKB-SubCell"/>
</dbReference>
<dbReference type="RefSeq" id="WP_176067084.1">
    <property type="nucleotide sequence ID" value="NZ_JABWMJ010000002.1"/>
</dbReference>
<dbReference type="Gene3D" id="2.30.220.10">
    <property type="entry name" value="f41 fragment of flagellin, C-terminal domain"/>
    <property type="match status" value="1"/>
</dbReference>
<proteinExistence type="inferred from homology"/>
<dbReference type="AlphaFoldDB" id="A0A7Y6NLC1"/>
<dbReference type="InterPro" id="IPR042187">
    <property type="entry name" value="Flagellin_C_sub2"/>
</dbReference>
<dbReference type="Proteomes" id="UP000529637">
    <property type="component" value="Unassembled WGS sequence"/>
</dbReference>
<feature type="domain" description="Flagellin N-terminal" evidence="4">
    <location>
        <begin position="5"/>
        <end position="140"/>
    </location>
</feature>
<protein>
    <recommendedName>
        <fullName evidence="3">Flagellin</fullName>
    </recommendedName>
</protein>
<keyword evidence="6" id="KW-0282">Flagellum</keyword>
<comment type="caution">
    <text evidence="6">The sequence shown here is derived from an EMBL/GenBank/DDBJ whole genome shotgun (WGS) entry which is preliminary data.</text>
</comment>
<evidence type="ECO:0000259" key="4">
    <source>
        <dbReference type="Pfam" id="PF00669"/>
    </source>
</evidence>
<accession>A0A7Y6NLC1</accession>
<evidence type="ECO:0000256" key="2">
    <source>
        <dbReference type="ARBA" id="ARBA00023143"/>
    </source>
</evidence>
<evidence type="ECO:0000256" key="1">
    <source>
        <dbReference type="ARBA" id="ARBA00005709"/>
    </source>
</evidence>
<comment type="similarity">
    <text evidence="1 3">Belongs to the bacterial flagellin family.</text>
</comment>
<comment type="function">
    <text evidence="3">Flagellin is the subunit protein which polymerizes to form the filaments of bacterial flagella.</text>
</comment>
<comment type="subcellular location">
    <subcellularLocation>
        <location evidence="3">Secreted</location>
    </subcellularLocation>
    <subcellularLocation>
        <location evidence="3">Bacterial flagellum</location>
    </subcellularLocation>
</comment>
<dbReference type="GO" id="GO:0005576">
    <property type="term" value="C:extracellular region"/>
    <property type="evidence" value="ECO:0007669"/>
    <property type="project" value="UniProtKB-SubCell"/>
</dbReference>
<keyword evidence="6" id="KW-0966">Cell projection</keyword>
<organism evidence="6 7">
    <name type="scientific">Piscinibacter koreensis</name>
    <dbReference type="NCBI Taxonomy" id="2742824"/>
    <lineage>
        <taxon>Bacteria</taxon>
        <taxon>Pseudomonadati</taxon>
        <taxon>Pseudomonadota</taxon>
        <taxon>Betaproteobacteria</taxon>
        <taxon>Burkholderiales</taxon>
        <taxon>Sphaerotilaceae</taxon>
        <taxon>Piscinibacter</taxon>
    </lineage>
</organism>
<sequence length="513" mass="51260">MPSTINTNLASLATQRHAQRTEQALATTIARLATGLRINGARDDAAGLAIADRFTAQIRGLDQAARNANDGISLAQTAEGALSSMGGMLQRMRELAVQSANGTYSSAERAALQLEVASLGAEIDRIANATTFNGKPLLTGELANEQWQVGSEVGQTVRFGVAASRLSDLVAVQLTVPGTPTSNELRTATGNGTLGAAKLSANFDDRNNFTDGGSTTITGSLGSAVITLGVAPNDSADLIRDQINLQTGATGVIATAATTATLTFASPPAFVGFILDAPNHALNYAVVMGSPNGSDYTPLADAINAATVATKVTAVATANGLVLTNTTGEDIRIGSYTGFGGVAMSVTGSGGAAVTLTSGGPLNAIVGGVVSLTSSSGPFTVATASGSALFGSSGTFSSTPVGGGSGVVAVTPTIDISTAAGASSAITTIDRAIAALDERRSALGAMQNRLASVVENLGASAVNAGEARSRIADADFAAETAQLTRSRILQDAATAMLAQTSASASHVLTLLKG</sequence>
<dbReference type="PRINTS" id="PR00207">
    <property type="entry name" value="FLAGELLIN"/>
</dbReference>
<dbReference type="Gene3D" id="1.20.1330.10">
    <property type="entry name" value="f41 fragment of flagellin, N-terminal domain"/>
    <property type="match status" value="1"/>
</dbReference>
<keyword evidence="7" id="KW-1185">Reference proteome</keyword>
<dbReference type="GO" id="GO:0005198">
    <property type="term" value="F:structural molecule activity"/>
    <property type="evidence" value="ECO:0007669"/>
    <property type="project" value="UniProtKB-UniRule"/>
</dbReference>
<feature type="domain" description="Flagellin C-terminal" evidence="5">
    <location>
        <begin position="426"/>
        <end position="511"/>
    </location>
</feature>
<keyword evidence="3" id="KW-0964">Secreted</keyword>
<dbReference type="EMBL" id="JABWMJ010000002">
    <property type="protein sequence ID" value="NUZ05323.1"/>
    <property type="molecule type" value="Genomic_DNA"/>
</dbReference>
<dbReference type="PANTHER" id="PTHR42792">
    <property type="entry name" value="FLAGELLIN"/>
    <property type="match status" value="1"/>
</dbReference>
<dbReference type="InterPro" id="IPR001492">
    <property type="entry name" value="Flagellin"/>
</dbReference>
<dbReference type="PANTHER" id="PTHR42792:SF2">
    <property type="entry name" value="FLAGELLIN"/>
    <property type="match status" value="1"/>
</dbReference>
<dbReference type="InterPro" id="IPR001029">
    <property type="entry name" value="Flagellin_N"/>
</dbReference>
<evidence type="ECO:0000259" key="5">
    <source>
        <dbReference type="Pfam" id="PF00700"/>
    </source>
</evidence>
<dbReference type="InterPro" id="IPR046358">
    <property type="entry name" value="Flagellin_C"/>
</dbReference>
<evidence type="ECO:0000313" key="7">
    <source>
        <dbReference type="Proteomes" id="UP000529637"/>
    </source>
</evidence>
<dbReference type="Pfam" id="PF00669">
    <property type="entry name" value="Flagellin_N"/>
    <property type="match status" value="1"/>
</dbReference>
<name>A0A7Y6NLC1_9BURK</name>
<reference evidence="6 7" key="1">
    <citation type="submission" date="2020-06" db="EMBL/GenBank/DDBJ databases">
        <title>Schlegella sp. ID0723 isolated from air conditioner.</title>
        <authorList>
            <person name="Kim D.Y."/>
            <person name="Kim D.-U."/>
        </authorList>
    </citation>
    <scope>NUCLEOTIDE SEQUENCE [LARGE SCALE GENOMIC DNA]</scope>
    <source>
        <strain evidence="6 7">ID0723</strain>
    </source>
</reference>
<dbReference type="Gene3D" id="2.170.280.10">
    <property type="entry name" value="f41 fragment of flagellin, middle domain"/>
    <property type="match status" value="1"/>
</dbReference>
<keyword evidence="6" id="KW-0969">Cilium</keyword>
<evidence type="ECO:0000256" key="3">
    <source>
        <dbReference type="RuleBase" id="RU362073"/>
    </source>
</evidence>